<gene>
    <name evidence="3" type="ORF">G7Y89_g1668</name>
</gene>
<protein>
    <recommendedName>
        <fullName evidence="2">Alpha/beta hydrolase fold-3 domain-containing protein</fullName>
    </recommendedName>
</protein>
<proteinExistence type="predicted"/>
<keyword evidence="4" id="KW-1185">Reference proteome</keyword>
<dbReference type="InterPro" id="IPR050300">
    <property type="entry name" value="GDXG_lipolytic_enzyme"/>
</dbReference>
<evidence type="ECO:0000259" key="2">
    <source>
        <dbReference type="Pfam" id="PF07859"/>
    </source>
</evidence>
<comment type="caution">
    <text evidence="3">The sequence shown here is derived from an EMBL/GenBank/DDBJ whole genome shotgun (WGS) entry which is preliminary data.</text>
</comment>
<keyword evidence="1" id="KW-0378">Hydrolase</keyword>
<name>A0A8H4RUU5_9HELO</name>
<dbReference type="Gene3D" id="3.40.50.1820">
    <property type="entry name" value="alpha/beta hydrolase"/>
    <property type="match status" value="1"/>
</dbReference>
<evidence type="ECO:0000313" key="3">
    <source>
        <dbReference type="EMBL" id="KAF4636422.1"/>
    </source>
</evidence>
<dbReference type="EMBL" id="JAAMPI010000067">
    <property type="protein sequence ID" value="KAF4636422.1"/>
    <property type="molecule type" value="Genomic_DNA"/>
</dbReference>
<evidence type="ECO:0000256" key="1">
    <source>
        <dbReference type="ARBA" id="ARBA00022801"/>
    </source>
</evidence>
<reference evidence="3 4" key="1">
    <citation type="submission" date="2020-03" db="EMBL/GenBank/DDBJ databases">
        <title>Draft Genome Sequence of Cudoniella acicularis.</title>
        <authorList>
            <person name="Buettner E."/>
            <person name="Kellner H."/>
        </authorList>
    </citation>
    <scope>NUCLEOTIDE SEQUENCE [LARGE SCALE GENOMIC DNA]</scope>
    <source>
        <strain evidence="3 4">DSM 108380</strain>
    </source>
</reference>
<dbReference type="Pfam" id="PF07859">
    <property type="entry name" value="Abhydrolase_3"/>
    <property type="match status" value="1"/>
</dbReference>
<dbReference type="Proteomes" id="UP000566819">
    <property type="component" value="Unassembled WGS sequence"/>
</dbReference>
<feature type="domain" description="Alpha/beta hydrolase fold-3" evidence="2">
    <location>
        <begin position="132"/>
        <end position="241"/>
    </location>
</feature>
<dbReference type="PANTHER" id="PTHR48081:SF25">
    <property type="entry name" value="PUTATIVE (AFU_ORTHOLOGUE AFUA_3G11560)-RELATED"/>
    <property type="match status" value="1"/>
</dbReference>
<dbReference type="InterPro" id="IPR029058">
    <property type="entry name" value="AB_hydrolase_fold"/>
</dbReference>
<dbReference type="OrthoDB" id="5354320at2759"/>
<dbReference type="SUPFAM" id="SSF53474">
    <property type="entry name" value="alpha/beta-Hydrolases"/>
    <property type="match status" value="1"/>
</dbReference>
<organism evidence="3 4">
    <name type="scientific">Cudoniella acicularis</name>
    <dbReference type="NCBI Taxonomy" id="354080"/>
    <lineage>
        <taxon>Eukaryota</taxon>
        <taxon>Fungi</taxon>
        <taxon>Dikarya</taxon>
        <taxon>Ascomycota</taxon>
        <taxon>Pezizomycotina</taxon>
        <taxon>Leotiomycetes</taxon>
        <taxon>Helotiales</taxon>
        <taxon>Tricladiaceae</taxon>
        <taxon>Cudoniella</taxon>
    </lineage>
</organism>
<dbReference type="AlphaFoldDB" id="A0A8H4RUU5"/>
<dbReference type="PANTHER" id="PTHR48081">
    <property type="entry name" value="AB HYDROLASE SUPERFAMILY PROTEIN C4A8.06C"/>
    <property type="match status" value="1"/>
</dbReference>
<accession>A0A8H4RUU5</accession>
<dbReference type="InterPro" id="IPR013094">
    <property type="entry name" value="AB_hydrolase_3"/>
</dbReference>
<evidence type="ECO:0000313" key="4">
    <source>
        <dbReference type="Proteomes" id="UP000566819"/>
    </source>
</evidence>
<sequence>MPLQEETPASRKLLHLTQTFSKTKAHIFYAPVSLQQAVTATDRPANGPVWASRTTFPAPKNDAILTAVTEAIADLGDGSESSNETPASSVEDVQFQWSGYRTGVEKGEKEPDVSEREKYEGLMRDTRSKTTILYVHGGFYYTGGPASVRAVTSTLAKISKGRCLVLDQRLCPQNPFPAALIDFLVAYLSLLYPPLDSFHEAVPPQEIVLAGDSSGGNMCLAFLLLIQYLRQKQNSKIKFHDAYVSIPYPAGVATFGAHTDATMSLPSFHSNSKWDFLVDTLPFLSDAFPSCPLWPTSPPRSSIYTTTPLLIHPLYNALPHIFAFLFPSLPQSVHMLSQWAEFCRVCVEEPEKLARNNNRYKIYEPREGENEDGFHCVEKRVNEKGDEFWEGVDLENVVQKMKEKQGQMKIWVGPTRKDSVL</sequence>
<dbReference type="GO" id="GO:0016787">
    <property type="term" value="F:hydrolase activity"/>
    <property type="evidence" value="ECO:0007669"/>
    <property type="project" value="UniProtKB-KW"/>
</dbReference>